<protein>
    <submittedName>
        <fullName evidence="2">Uncharacterized protein</fullName>
    </submittedName>
</protein>
<feature type="transmembrane region" description="Helical" evidence="1">
    <location>
        <begin position="49"/>
        <end position="68"/>
    </location>
</feature>
<keyword evidence="1" id="KW-1133">Transmembrane helix</keyword>
<keyword evidence="1" id="KW-0812">Transmembrane</keyword>
<keyword evidence="1" id="KW-0472">Membrane</keyword>
<evidence type="ECO:0000313" key="2">
    <source>
        <dbReference type="EMBL" id="MFD2159810.1"/>
    </source>
</evidence>
<accession>A0ABW4ZCT7</accession>
<keyword evidence="3" id="KW-1185">Reference proteome</keyword>
<dbReference type="RefSeq" id="WP_377178438.1">
    <property type="nucleotide sequence ID" value="NZ_JBHUJB010000053.1"/>
</dbReference>
<sequence length="100" mass="11223">MNNARIHQMAKDVEAVHQRDPDFANANDSPVVASALRQIEVIGEDRKGFKWILVVITMLGTGTSLYGFSKWQNGVQKIDDSIKELELEKLKLEVAKLKGE</sequence>
<evidence type="ECO:0000256" key="1">
    <source>
        <dbReference type="SAM" id="Phobius"/>
    </source>
</evidence>
<evidence type="ECO:0000313" key="3">
    <source>
        <dbReference type="Proteomes" id="UP001597389"/>
    </source>
</evidence>
<proteinExistence type="predicted"/>
<reference evidence="3" key="1">
    <citation type="journal article" date="2019" name="Int. J. Syst. Evol. Microbiol.">
        <title>The Global Catalogue of Microorganisms (GCM) 10K type strain sequencing project: providing services to taxonomists for standard genome sequencing and annotation.</title>
        <authorList>
            <consortium name="The Broad Institute Genomics Platform"/>
            <consortium name="The Broad Institute Genome Sequencing Center for Infectious Disease"/>
            <person name="Wu L."/>
            <person name="Ma J."/>
        </authorList>
    </citation>
    <scope>NUCLEOTIDE SEQUENCE [LARGE SCALE GENOMIC DNA]</scope>
    <source>
        <strain evidence="3">CCUG 57942</strain>
    </source>
</reference>
<comment type="caution">
    <text evidence="2">The sequence shown here is derived from an EMBL/GenBank/DDBJ whole genome shotgun (WGS) entry which is preliminary data.</text>
</comment>
<name>A0ABW4ZCT7_9BACT</name>
<dbReference type="Proteomes" id="UP001597389">
    <property type="component" value="Unassembled WGS sequence"/>
</dbReference>
<dbReference type="EMBL" id="JBHUJB010000053">
    <property type="protein sequence ID" value="MFD2159810.1"/>
    <property type="molecule type" value="Genomic_DNA"/>
</dbReference>
<gene>
    <name evidence="2" type="ORF">ACFSW8_12955</name>
</gene>
<organism evidence="2 3">
    <name type="scientific">Rubritalea tangerina</name>
    <dbReference type="NCBI Taxonomy" id="430798"/>
    <lineage>
        <taxon>Bacteria</taxon>
        <taxon>Pseudomonadati</taxon>
        <taxon>Verrucomicrobiota</taxon>
        <taxon>Verrucomicrobiia</taxon>
        <taxon>Verrucomicrobiales</taxon>
        <taxon>Rubritaleaceae</taxon>
        <taxon>Rubritalea</taxon>
    </lineage>
</organism>